<evidence type="ECO:0000256" key="2">
    <source>
        <dbReference type="ARBA" id="ARBA00022528"/>
    </source>
</evidence>
<evidence type="ECO:0000256" key="7">
    <source>
        <dbReference type="ARBA" id="ARBA00022917"/>
    </source>
</evidence>
<dbReference type="Gene3D" id="1.10.10.410">
    <property type="match status" value="1"/>
</dbReference>
<dbReference type="GO" id="GO:0030956">
    <property type="term" value="C:glutamyl-tRNA(Gln) amidotransferase complex"/>
    <property type="evidence" value="ECO:0007669"/>
    <property type="project" value="UniProtKB-UniRule"/>
</dbReference>
<gene>
    <name evidence="10" type="primary">GATB</name>
    <name evidence="13" type="ORF">MSP1401_LOCUS9800</name>
</gene>
<comment type="subunit">
    <text evidence="10">Subunit of the heterotrimeric GatCAB amidotransferase (AdT) complex, composed of A, B and C subunits.</text>
</comment>
<dbReference type="InterPro" id="IPR018027">
    <property type="entry name" value="Asn/Gln_amidotransferase"/>
</dbReference>
<dbReference type="GO" id="GO:0050567">
    <property type="term" value="F:glutaminyl-tRNA synthase (glutamine-hydrolyzing) activity"/>
    <property type="evidence" value="ECO:0007669"/>
    <property type="project" value="UniProtKB-UniRule"/>
</dbReference>
<dbReference type="SUPFAM" id="SSF89095">
    <property type="entry name" value="GatB/YqeY motif"/>
    <property type="match status" value="2"/>
</dbReference>
<proteinExistence type="inferred from homology"/>
<dbReference type="InterPro" id="IPR023168">
    <property type="entry name" value="GatB_Yqey_C_2"/>
</dbReference>
<evidence type="ECO:0000256" key="10">
    <source>
        <dbReference type="HAMAP-Rule" id="MF_03147"/>
    </source>
</evidence>
<comment type="subcellular location">
    <subcellularLocation>
        <location evidence="10">Mitochondrion</location>
    </subcellularLocation>
    <subcellularLocation>
        <location evidence="10">Plastid</location>
        <location evidence="10">Chloroplast</location>
    </subcellularLocation>
</comment>
<dbReference type="SMART" id="SM00845">
    <property type="entry name" value="GatB_Yqey"/>
    <property type="match status" value="1"/>
</dbReference>
<feature type="region of interest" description="Disordered" evidence="11">
    <location>
        <begin position="615"/>
        <end position="640"/>
    </location>
</feature>
<keyword evidence="2 10" id="KW-0150">Chloroplast</keyword>
<dbReference type="InterPro" id="IPR006075">
    <property type="entry name" value="Asn/Gln-tRNA_Trfase_suB/E_cat"/>
</dbReference>
<evidence type="ECO:0000256" key="6">
    <source>
        <dbReference type="ARBA" id="ARBA00022840"/>
    </source>
</evidence>
<dbReference type="GO" id="GO:0005524">
    <property type="term" value="F:ATP binding"/>
    <property type="evidence" value="ECO:0007669"/>
    <property type="project" value="UniProtKB-KW"/>
</dbReference>
<comment type="function">
    <text evidence="10">Allows the formation of correctly charged Gln-tRNA(Gln) through the transamidation of misacylated Glu-tRNA(Gln) in chloroplasts and mitochondria. The reaction takes place in the presence of glutamine and ATP through an activated gamma-phospho-Glu-tRNA(Gln).</text>
</comment>
<dbReference type="Pfam" id="PF02637">
    <property type="entry name" value="GatB_Yqey"/>
    <property type="match status" value="1"/>
</dbReference>
<dbReference type="InterPro" id="IPR014746">
    <property type="entry name" value="Gln_synth/guanido_kin_cat_dom"/>
</dbReference>
<dbReference type="SUPFAM" id="SSF55931">
    <property type="entry name" value="Glutamine synthetase/guanido kinase"/>
    <property type="match status" value="1"/>
</dbReference>
<sequence>MRTRRGRPPSGMSRRGWRAAASLLRHASASAVDAAPGARRAARRVPTRRVPEAVGASVTDARATAAFPRSIRRWVAAPDNARPLEPVGRYLSTAAPGVADDDPPRWETVVGLELHVQLGTATKLFSAAPRRASSPISGSGSVSESDAVNVAVAAFDAAWPGALPSLNKRALTLAVRLGIALGGEVAKRTSFDRKHYHYADQPHGYQITQQREPVVTGGGIDVFVKNDTRSPENGSVTNGSVDVEEPNDSSRRSNVRLRVERLQLETDTGKSATRFFPDAKLASKTKKKSGTREWLVDYNRAGCALVEIVTLPDLRSAEEAVAAVEAFQRAVRFLEVGDANMEDGSLRADVNVSVRRVSRFSKTAENEEVFGERCEIKNLNSTRSVLRAVRHEAARQIAILENGGVVNRETRGFDAETGTTIALRGKEVVADYRFAPEPDVPTTYFTDADIAEMARGVPELPDAAKQRLVDPEGEHRLKAAVADTLVSHPTTLDAYERALAAARATLASEKSSEKRANAESDLARTVAHWVVGELVGAAKRAKVVRRANAPLAHLPGGATPEAIGELLGLAAAGKCTARMAKAATAAMLVAEPSVDHSGSRRSWPTARQTLVSLFGSETEREEGKGDFPTEEETKNGGDEGNERALRLLCVAVVAEKPMEAALFRGGKTRLMGAFVGEIMRRTKGRADPRRAAEMVKEALLAESSETRAKRESDE</sequence>
<keyword evidence="4 10" id="KW-0934">Plastid</keyword>
<keyword evidence="6 10" id="KW-0067">ATP-binding</keyword>
<dbReference type="InterPro" id="IPR004413">
    <property type="entry name" value="GatB"/>
</dbReference>
<protein>
    <recommendedName>
        <fullName evidence="10">Glutamyl-tRNA(Gln) amidotransferase subunit B, chloroplastic/mitochondrial</fullName>
        <shortName evidence="10">Glu-AdT subunit B</shortName>
        <ecNumber evidence="10">6.3.5.-</ecNumber>
    </recommendedName>
</protein>
<dbReference type="PANTHER" id="PTHR11659">
    <property type="entry name" value="GLUTAMYL-TRNA GLN AMIDOTRANSFERASE SUBUNIT B MITOCHONDRIAL AND PROKARYOTIC PET112-RELATED"/>
    <property type="match status" value="1"/>
</dbReference>
<evidence type="ECO:0000313" key="13">
    <source>
        <dbReference type="EMBL" id="CAD8446944.1"/>
    </source>
</evidence>
<feature type="region of interest" description="Disordered" evidence="11">
    <location>
        <begin position="225"/>
        <end position="252"/>
    </location>
</feature>
<dbReference type="PROSITE" id="PS01234">
    <property type="entry name" value="GATB"/>
    <property type="match status" value="1"/>
</dbReference>
<evidence type="ECO:0000256" key="3">
    <source>
        <dbReference type="ARBA" id="ARBA00022598"/>
    </source>
</evidence>
<keyword evidence="5 10" id="KW-0547">Nucleotide-binding</keyword>
<dbReference type="InterPro" id="IPR017959">
    <property type="entry name" value="Asn/Gln-tRNA_amidoTrfase_suB/E"/>
</dbReference>
<keyword evidence="8 10" id="KW-0496">Mitochondrion</keyword>
<comment type="catalytic activity">
    <reaction evidence="9 10">
        <text>L-glutamyl-tRNA(Gln) + L-glutamine + ATP + H2O = L-glutaminyl-tRNA(Gln) + L-glutamate + ADP + phosphate + H(+)</text>
        <dbReference type="Rhea" id="RHEA:17521"/>
        <dbReference type="Rhea" id="RHEA-COMP:9681"/>
        <dbReference type="Rhea" id="RHEA-COMP:9684"/>
        <dbReference type="ChEBI" id="CHEBI:15377"/>
        <dbReference type="ChEBI" id="CHEBI:15378"/>
        <dbReference type="ChEBI" id="CHEBI:29985"/>
        <dbReference type="ChEBI" id="CHEBI:30616"/>
        <dbReference type="ChEBI" id="CHEBI:43474"/>
        <dbReference type="ChEBI" id="CHEBI:58359"/>
        <dbReference type="ChEBI" id="CHEBI:78520"/>
        <dbReference type="ChEBI" id="CHEBI:78521"/>
        <dbReference type="ChEBI" id="CHEBI:456216"/>
    </reaction>
</comment>
<name>A0A7S0GZP2_MICPS</name>
<dbReference type="InterPro" id="IPR017958">
    <property type="entry name" value="Gln-tRNA_amidoTrfase_suB_CS"/>
</dbReference>
<dbReference type="NCBIfam" id="TIGR00133">
    <property type="entry name" value="gatB"/>
    <property type="match status" value="1"/>
</dbReference>
<organism evidence="13">
    <name type="scientific">Micromonas pusilla</name>
    <name type="common">Picoplanktonic green alga</name>
    <name type="synonym">Chromulina pusilla</name>
    <dbReference type="NCBI Taxonomy" id="38833"/>
    <lineage>
        <taxon>Eukaryota</taxon>
        <taxon>Viridiplantae</taxon>
        <taxon>Chlorophyta</taxon>
        <taxon>Mamiellophyceae</taxon>
        <taxon>Mamiellales</taxon>
        <taxon>Mamiellaceae</taxon>
        <taxon>Micromonas</taxon>
    </lineage>
</organism>
<dbReference type="InterPro" id="IPR003789">
    <property type="entry name" value="Asn/Gln_tRNA_amidoTrase-B-like"/>
</dbReference>
<feature type="compositionally biased region" description="Polar residues" evidence="11">
    <location>
        <begin position="231"/>
        <end position="240"/>
    </location>
</feature>
<dbReference type="EC" id="6.3.5.-" evidence="10"/>
<dbReference type="HAMAP" id="MF_00121">
    <property type="entry name" value="GatB"/>
    <property type="match status" value="1"/>
</dbReference>
<dbReference type="GO" id="GO:0009507">
    <property type="term" value="C:chloroplast"/>
    <property type="evidence" value="ECO:0007669"/>
    <property type="project" value="UniProtKB-SubCell"/>
</dbReference>
<evidence type="ECO:0000256" key="1">
    <source>
        <dbReference type="ARBA" id="ARBA00005306"/>
    </source>
</evidence>
<keyword evidence="7 10" id="KW-0648">Protein biosynthesis</keyword>
<dbReference type="PANTHER" id="PTHR11659:SF0">
    <property type="entry name" value="GLUTAMYL-TRNA(GLN) AMIDOTRANSFERASE SUBUNIT B, MITOCHONDRIAL"/>
    <property type="match status" value="1"/>
</dbReference>
<dbReference type="AlphaFoldDB" id="A0A7S0GZP2"/>
<evidence type="ECO:0000259" key="12">
    <source>
        <dbReference type="SMART" id="SM00845"/>
    </source>
</evidence>
<evidence type="ECO:0000256" key="5">
    <source>
        <dbReference type="ARBA" id="ARBA00022741"/>
    </source>
</evidence>
<evidence type="ECO:0000256" key="9">
    <source>
        <dbReference type="ARBA" id="ARBA00047913"/>
    </source>
</evidence>
<dbReference type="EMBL" id="HBEN01011798">
    <property type="protein sequence ID" value="CAD8446944.1"/>
    <property type="molecule type" value="Transcribed_RNA"/>
</dbReference>
<keyword evidence="3 10" id="KW-0436">Ligase</keyword>
<feature type="domain" description="Asn/Gln amidotransferase" evidence="12">
    <location>
        <begin position="493"/>
        <end position="699"/>
    </location>
</feature>
<comment type="similarity">
    <text evidence="1 10">Belongs to the GatB/GatE family. GatB subfamily.</text>
</comment>
<dbReference type="GO" id="GO:0070681">
    <property type="term" value="P:glutaminyl-tRNAGln biosynthesis via transamidation"/>
    <property type="evidence" value="ECO:0007669"/>
    <property type="project" value="UniProtKB-UniRule"/>
</dbReference>
<dbReference type="Pfam" id="PF02934">
    <property type="entry name" value="GatB_N"/>
    <property type="match status" value="1"/>
</dbReference>
<evidence type="ECO:0000256" key="4">
    <source>
        <dbReference type="ARBA" id="ARBA00022640"/>
    </source>
</evidence>
<reference evidence="13" key="1">
    <citation type="submission" date="2021-01" db="EMBL/GenBank/DDBJ databases">
        <authorList>
            <person name="Corre E."/>
            <person name="Pelletier E."/>
            <person name="Niang G."/>
            <person name="Scheremetjew M."/>
            <person name="Finn R."/>
            <person name="Kale V."/>
            <person name="Holt S."/>
            <person name="Cochrane G."/>
            <person name="Meng A."/>
            <person name="Brown T."/>
            <person name="Cohen L."/>
        </authorList>
    </citation>
    <scope>NUCLEOTIDE SEQUENCE</scope>
    <source>
        <strain evidence="13">CCAC1681</strain>
    </source>
</reference>
<dbReference type="GO" id="GO:0005739">
    <property type="term" value="C:mitochondrion"/>
    <property type="evidence" value="ECO:0007669"/>
    <property type="project" value="UniProtKB-SubCell"/>
</dbReference>
<feature type="compositionally biased region" description="Basic and acidic residues" evidence="11">
    <location>
        <begin position="617"/>
        <end position="640"/>
    </location>
</feature>
<evidence type="ECO:0000256" key="8">
    <source>
        <dbReference type="ARBA" id="ARBA00023128"/>
    </source>
</evidence>
<dbReference type="GO" id="GO:0032543">
    <property type="term" value="P:mitochondrial translation"/>
    <property type="evidence" value="ECO:0007669"/>
    <property type="project" value="UniProtKB-UniRule"/>
</dbReference>
<evidence type="ECO:0000256" key="11">
    <source>
        <dbReference type="SAM" id="MobiDB-lite"/>
    </source>
</evidence>
<accession>A0A7S0GZP2</accession>